<sequence>MYSSNPVDQRIEFLSQVKVTIFVHTSGEPIVSGYPPPFQFTAISYHWARVSAPWRMQTPRHTATVGAFYHDHFMKLLKWVEENLGKEGIHHVWIDAICIDQSNEAEKAEQLGEITYLFHDAKCVVLAPWLAHRHGIGPVQLYHNYAQRCWVIAEIASARCIYYTYLNGSYVNSSRNNPAAEGFCPPGADPGQMTPTETMQHRRMSDRVVILRRNRNFGEFHVDEIVKIALALEATKEQDKLYALMPIAGKRVPRLRRQFDLQSCIRYFMQNLEPIDRLRLAIGVSRFRNHASVRSHAWRSHAWPSGSSPSWSFGEGSDYLEPWAVDEYMEYNLDASLRLSEDNYSLVFHGRWHKCSVFRGQRTPNSQYYYGLYTIQPDTIQPSVNKYLYYYPQLDKCRHEVILCGFGLDHRRRLVGIILEQGLNEKIGTFMMGPSEGLTHSLEHWKIGSVVIL</sequence>
<dbReference type="EMBL" id="MU971588">
    <property type="protein sequence ID" value="KAK9233801.1"/>
    <property type="molecule type" value="Genomic_DNA"/>
</dbReference>
<evidence type="ECO:0000313" key="2">
    <source>
        <dbReference type="Proteomes" id="UP001433508"/>
    </source>
</evidence>
<protein>
    <submittedName>
        <fullName evidence="1">Uncharacterized protein</fullName>
    </submittedName>
</protein>
<dbReference type="Proteomes" id="UP001433508">
    <property type="component" value="Unassembled WGS sequence"/>
</dbReference>
<keyword evidence="2" id="KW-1185">Reference proteome</keyword>
<organism evidence="1 2">
    <name type="scientific">Lipomyces kononenkoae</name>
    <name type="common">Yeast</name>
    <dbReference type="NCBI Taxonomy" id="34357"/>
    <lineage>
        <taxon>Eukaryota</taxon>
        <taxon>Fungi</taxon>
        <taxon>Dikarya</taxon>
        <taxon>Ascomycota</taxon>
        <taxon>Saccharomycotina</taxon>
        <taxon>Lipomycetes</taxon>
        <taxon>Lipomycetales</taxon>
        <taxon>Lipomycetaceae</taxon>
        <taxon>Lipomyces</taxon>
    </lineage>
</organism>
<evidence type="ECO:0000313" key="1">
    <source>
        <dbReference type="EMBL" id="KAK9233801.1"/>
    </source>
</evidence>
<reference evidence="2" key="1">
    <citation type="journal article" date="2024" name="Front. Bioeng. Biotechnol.">
        <title>Genome-scale model development and genomic sequencing of the oleaginous clade Lipomyces.</title>
        <authorList>
            <person name="Czajka J.J."/>
            <person name="Han Y."/>
            <person name="Kim J."/>
            <person name="Mondo S.J."/>
            <person name="Hofstad B.A."/>
            <person name="Robles A."/>
            <person name="Haridas S."/>
            <person name="Riley R."/>
            <person name="LaButti K."/>
            <person name="Pangilinan J."/>
            <person name="Andreopoulos W."/>
            <person name="Lipzen A."/>
            <person name="Yan J."/>
            <person name="Wang M."/>
            <person name="Ng V."/>
            <person name="Grigoriev I.V."/>
            <person name="Spatafora J.W."/>
            <person name="Magnuson J.K."/>
            <person name="Baker S.E."/>
            <person name="Pomraning K.R."/>
        </authorList>
    </citation>
    <scope>NUCLEOTIDE SEQUENCE [LARGE SCALE GENOMIC DNA]</scope>
    <source>
        <strain evidence="2">CBS 7786</strain>
    </source>
</reference>
<accession>A0ACC3SQ59</accession>
<gene>
    <name evidence="1" type="ORF">V1525DRAFT_123478</name>
</gene>
<comment type="caution">
    <text evidence="1">The sequence shown here is derived from an EMBL/GenBank/DDBJ whole genome shotgun (WGS) entry which is preliminary data.</text>
</comment>
<proteinExistence type="predicted"/>
<name>A0ACC3SQ59_LIPKO</name>